<reference evidence="2 3" key="1">
    <citation type="submission" date="2017-11" db="EMBL/GenBank/DDBJ databases">
        <title>De-novo sequencing of pomegranate (Punica granatum L.) genome.</title>
        <authorList>
            <person name="Akparov Z."/>
            <person name="Amiraslanov A."/>
            <person name="Hajiyeva S."/>
            <person name="Abbasov M."/>
            <person name="Kaur K."/>
            <person name="Hamwieh A."/>
            <person name="Solovyev V."/>
            <person name="Salamov A."/>
            <person name="Braich B."/>
            <person name="Kosarev P."/>
            <person name="Mahmoud A."/>
            <person name="Hajiyev E."/>
            <person name="Babayeva S."/>
            <person name="Izzatullayeva V."/>
            <person name="Mammadov A."/>
            <person name="Mammadov A."/>
            <person name="Sharifova S."/>
            <person name="Ojaghi J."/>
            <person name="Eynullazada K."/>
            <person name="Bayramov B."/>
            <person name="Abdulazimova A."/>
            <person name="Shahmuradov I."/>
        </authorList>
    </citation>
    <scope>NUCLEOTIDE SEQUENCE [LARGE SCALE GENOMIC DNA]</scope>
    <source>
        <strain evidence="3">cv. AG2017</strain>
        <tissue evidence="2">Leaf</tissue>
    </source>
</reference>
<accession>A0A2I0K849</accession>
<feature type="transmembrane region" description="Helical" evidence="1">
    <location>
        <begin position="32"/>
        <end position="53"/>
    </location>
</feature>
<gene>
    <name evidence="2" type="ORF">CRG98_015759</name>
</gene>
<organism evidence="2 3">
    <name type="scientific">Punica granatum</name>
    <name type="common">Pomegranate</name>
    <dbReference type="NCBI Taxonomy" id="22663"/>
    <lineage>
        <taxon>Eukaryota</taxon>
        <taxon>Viridiplantae</taxon>
        <taxon>Streptophyta</taxon>
        <taxon>Embryophyta</taxon>
        <taxon>Tracheophyta</taxon>
        <taxon>Spermatophyta</taxon>
        <taxon>Magnoliopsida</taxon>
        <taxon>eudicotyledons</taxon>
        <taxon>Gunneridae</taxon>
        <taxon>Pentapetalae</taxon>
        <taxon>rosids</taxon>
        <taxon>malvids</taxon>
        <taxon>Myrtales</taxon>
        <taxon>Lythraceae</taxon>
        <taxon>Punica</taxon>
    </lineage>
</organism>
<comment type="caution">
    <text evidence="2">The sequence shown here is derived from an EMBL/GenBank/DDBJ whole genome shotgun (WGS) entry which is preliminary data.</text>
</comment>
<feature type="transmembrane region" description="Helical" evidence="1">
    <location>
        <begin position="136"/>
        <end position="153"/>
    </location>
</feature>
<dbReference type="AlphaFoldDB" id="A0A2I0K849"/>
<evidence type="ECO:0000313" key="2">
    <source>
        <dbReference type="EMBL" id="PKI63876.1"/>
    </source>
</evidence>
<keyword evidence="1" id="KW-1133">Transmembrane helix</keyword>
<evidence type="ECO:0000256" key="1">
    <source>
        <dbReference type="SAM" id="Phobius"/>
    </source>
</evidence>
<evidence type="ECO:0000313" key="3">
    <source>
        <dbReference type="Proteomes" id="UP000233551"/>
    </source>
</evidence>
<protein>
    <submittedName>
        <fullName evidence="2">Uncharacterized protein</fullName>
    </submittedName>
</protein>
<keyword evidence="1" id="KW-0472">Membrane</keyword>
<feature type="transmembrane region" description="Helical" evidence="1">
    <location>
        <begin position="7"/>
        <end position="26"/>
    </location>
</feature>
<keyword evidence="1" id="KW-0812">Transmembrane</keyword>
<sequence length="154" mass="16659">MRGLVHGVNGGLLAMVAIIMGVGTMVTDRMSVMNASLLSFVGGALAPAIRELLKAYSNRVTMMALREIHLPRDKEEMVDLSGARRPPTPATDGLPRPWLVGTLLGCGRWWVWLRPCSSGLELPTGRVEKSSVVHSCIRVVGFGLLLMAFSFAID</sequence>
<proteinExistence type="predicted"/>
<keyword evidence="3" id="KW-1185">Reference proteome</keyword>
<dbReference type="EMBL" id="PGOL01000867">
    <property type="protein sequence ID" value="PKI63876.1"/>
    <property type="molecule type" value="Genomic_DNA"/>
</dbReference>
<name>A0A2I0K849_PUNGR</name>
<dbReference type="Proteomes" id="UP000233551">
    <property type="component" value="Unassembled WGS sequence"/>
</dbReference>